<evidence type="ECO:0000313" key="6">
    <source>
        <dbReference type="EMBL" id="KFE33703.1"/>
    </source>
</evidence>
<dbReference type="Pfam" id="PF00126">
    <property type="entry name" value="HTH_1"/>
    <property type="match status" value="1"/>
</dbReference>
<dbReference type="GO" id="GO:0006351">
    <property type="term" value="P:DNA-templated transcription"/>
    <property type="evidence" value="ECO:0007669"/>
    <property type="project" value="TreeGrafter"/>
</dbReference>
<reference evidence="6 7" key="2">
    <citation type="journal article" date="2015" name="Antonie Van Leeuwenhoek">
        <title>Thioclava indica sp. nov., isolated from surface seawater of the Indian Ocean.</title>
        <authorList>
            <person name="Liu Y."/>
            <person name="Lai Q."/>
            <person name="Du J."/>
            <person name="Xu H."/>
            <person name="Jiang L."/>
            <person name="Shao Z."/>
        </authorList>
    </citation>
    <scope>NUCLEOTIDE SEQUENCE [LARGE SCALE GENOMIC DNA]</scope>
    <source>
        <strain evidence="6 7">13D2W-2</strain>
    </source>
</reference>
<proteinExistence type="inferred from homology"/>
<evidence type="ECO:0000259" key="5">
    <source>
        <dbReference type="PROSITE" id="PS50931"/>
    </source>
</evidence>
<evidence type="ECO:0000256" key="1">
    <source>
        <dbReference type="ARBA" id="ARBA00009437"/>
    </source>
</evidence>
<dbReference type="SUPFAM" id="SSF53850">
    <property type="entry name" value="Periplasmic binding protein-like II"/>
    <property type="match status" value="1"/>
</dbReference>
<dbReference type="SUPFAM" id="SSF46785">
    <property type="entry name" value="Winged helix' DNA-binding domain"/>
    <property type="match status" value="1"/>
</dbReference>
<dbReference type="Pfam" id="PF03466">
    <property type="entry name" value="LysR_substrate"/>
    <property type="match status" value="1"/>
</dbReference>
<dbReference type="InterPro" id="IPR036390">
    <property type="entry name" value="WH_DNA-bd_sf"/>
</dbReference>
<evidence type="ECO:0000256" key="4">
    <source>
        <dbReference type="ARBA" id="ARBA00023163"/>
    </source>
</evidence>
<keyword evidence="2" id="KW-0805">Transcription regulation</keyword>
<dbReference type="GO" id="GO:0043565">
    <property type="term" value="F:sequence-specific DNA binding"/>
    <property type="evidence" value="ECO:0007669"/>
    <property type="project" value="TreeGrafter"/>
</dbReference>
<dbReference type="InterPro" id="IPR036388">
    <property type="entry name" value="WH-like_DNA-bd_sf"/>
</dbReference>
<dbReference type="OrthoDB" id="7328368at2"/>
<accession>A0A085TSK6</accession>
<dbReference type="EMBL" id="AQRC01000016">
    <property type="protein sequence ID" value="KFE33703.1"/>
    <property type="molecule type" value="Genomic_DNA"/>
</dbReference>
<dbReference type="InterPro" id="IPR000847">
    <property type="entry name" value="LysR_HTH_N"/>
</dbReference>
<dbReference type="AlphaFoldDB" id="A0A085TSK6"/>
<dbReference type="InterPro" id="IPR005119">
    <property type="entry name" value="LysR_subst-bd"/>
</dbReference>
<dbReference type="Gene3D" id="1.10.10.10">
    <property type="entry name" value="Winged helix-like DNA-binding domain superfamily/Winged helix DNA-binding domain"/>
    <property type="match status" value="1"/>
</dbReference>
<dbReference type="PANTHER" id="PTHR30537:SF26">
    <property type="entry name" value="GLYCINE CLEAVAGE SYSTEM TRANSCRIPTIONAL ACTIVATOR"/>
    <property type="match status" value="1"/>
</dbReference>
<keyword evidence="7" id="KW-1185">Reference proteome</keyword>
<protein>
    <submittedName>
        <fullName evidence="6">LysR family transcriptional regulator</fullName>
    </submittedName>
</protein>
<dbReference type="PATRIC" id="fig|1317124.6.peg.3410"/>
<keyword evidence="3" id="KW-0238">DNA-binding</keyword>
<sequence length="296" mass="31478">MDWRSLPPLTALRAFSAFAECGSVAGAGRALNVSHAAISQQLRALETHLDLSLVDRSGARPQLSPEGRQLAQALQEGFGTIAQAIAALSTEGDTRPLQISTTPGFAASWLMPRLPAFREAHPEIGLSIDPSASVVALAPGGVEVALRFGNGNWPGLESRLLVRSPLAVVAAPALVGTGRYETPACLRGLPLLKELGTSEASDWFARQGIGGDRAQGVTVLPGNLLIEAARRGQGVAVTARVSVEEDIAAGRLRLLFEEGVEKGYYTVTRPGVKRPALRHFLTWLHKQATERERTGM</sequence>
<dbReference type="InterPro" id="IPR058163">
    <property type="entry name" value="LysR-type_TF_proteobact-type"/>
</dbReference>
<dbReference type="STRING" id="1317124.DW2_16931"/>
<dbReference type="GO" id="GO:0003700">
    <property type="term" value="F:DNA-binding transcription factor activity"/>
    <property type="evidence" value="ECO:0007669"/>
    <property type="project" value="InterPro"/>
</dbReference>
<feature type="domain" description="HTH lysR-type" evidence="5">
    <location>
        <begin position="7"/>
        <end position="64"/>
    </location>
</feature>
<comment type="similarity">
    <text evidence="1">Belongs to the LysR transcriptional regulatory family.</text>
</comment>
<keyword evidence="4" id="KW-0804">Transcription</keyword>
<evidence type="ECO:0000256" key="3">
    <source>
        <dbReference type="ARBA" id="ARBA00023125"/>
    </source>
</evidence>
<gene>
    <name evidence="6" type="ORF">DW2_16931</name>
</gene>
<dbReference type="RefSeq" id="WP_038148340.1">
    <property type="nucleotide sequence ID" value="NZ_AQRC01000016.1"/>
</dbReference>
<comment type="caution">
    <text evidence="6">The sequence shown here is derived from an EMBL/GenBank/DDBJ whole genome shotgun (WGS) entry which is preliminary data.</text>
</comment>
<dbReference type="PROSITE" id="PS50931">
    <property type="entry name" value="HTH_LYSR"/>
    <property type="match status" value="1"/>
</dbReference>
<reference evidence="7" key="1">
    <citation type="submission" date="2013-04" db="EMBL/GenBank/DDBJ databases">
        <title>Thioclava sp. 13D2W-2 Genome Sequencing.</title>
        <authorList>
            <person name="Lai Q."/>
            <person name="Li G."/>
            <person name="Shao Z."/>
        </authorList>
    </citation>
    <scope>NUCLEOTIDE SEQUENCE [LARGE SCALE GENOMIC DNA]</scope>
    <source>
        <strain evidence="7">13D2W-2</strain>
    </source>
</reference>
<dbReference type="PANTHER" id="PTHR30537">
    <property type="entry name" value="HTH-TYPE TRANSCRIPTIONAL REGULATOR"/>
    <property type="match status" value="1"/>
</dbReference>
<evidence type="ECO:0000313" key="7">
    <source>
        <dbReference type="Proteomes" id="UP000028607"/>
    </source>
</evidence>
<organism evidence="6 7">
    <name type="scientific">Thioclava atlantica</name>
    <dbReference type="NCBI Taxonomy" id="1317124"/>
    <lineage>
        <taxon>Bacteria</taxon>
        <taxon>Pseudomonadati</taxon>
        <taxon>Pseudomonadota</taxon>
        <taxon>Alphaproteobacteria</taxon>
        <taxon>Rhodobacterales</taxon>
        <taxon>Paracoccaceae</taxon>
        <taxon>Thioclava</taxon>
    </lineage>
</organism>
<dbReference type="Gene3D" id="3.40.190.10">
    <property type="entry name" value="Periplasmic binding protein-like II"/>
    <property type="match status" value="2"/>
</dbReference>
<dbReference type="Proteomes" id="UP000028607">
    <property type="component" value="Unassembled WGS sequence"/>
</dbReference>
<name>A0A085TSK6_9RHOB</name>
<evidence type="ECO:0000256" key="2">
    <source>
        <dbReference type="ARBA" id="ARBA00023015"/>
    </source>
</evidence>
<dbReference type="eggNOG" id="COG0583">
    <property type="taxonomic scope" value="Bacteria"/>
</dbReference>